<organism evidence="3 4">
    <name type="scientific">Aerosakkonema funiforme FACHB-1375</name>
    <dbReference type="NCBI Taxonomy" id="2949571"/>
    <lineage>
        <taxon>Bacteria</taxon>
        <taxon>Bacillati</taxon>
        <taxon>Cyanobacteriota</taxon>
        <taxon>Cyanophyceae</taxon>
        <taxon>Oscillatoriophycideae</taxon>
        <taxon>Aerosakkonematales</taxon>
        <taxon>Aerosakkonemataceae</taxon>
        <taxon>Aerosakkonema</taxon>
    </lineage>
</organism>
<dbReference type="GO" id="GO:0000271">
    <property type="term" value="P:polysaccharide biosynthetic process"/>
    <property type="evidence" value="ECO:0007669"/>
    <property type="project" value="TreeGrafter"/>
</dbReference>
<feature type="transmembrane region" description="Helical" evidence="1">
    <location>
        <begin position="328"/>
        <end position="350"/>
    </location>
</feature>
<feature type="transmembrane region" description="Helical" evidence="1">
    <location>
        <begin position="286"/>
        <end position="308"/>
    </location>
</feature>
<feature type="transmembrane region" description="Helical" evidence="1">
    <location>
        <begin position="93"/>
        <end position="113"/>
    </location>
</feature>
<comment type="caution">
    <text evidence="3">The sequence shown here is derived from an EMBL/GenBank/DDBJ whole genome shotgun (WGS) entry which is preliminary data.</text>
</comment>
<keyword evidence="1" id="KW-0472">Membrane</keyword>
<feature type="transmembrane region" description="Helical" evidence="1">
    <location>
        <begin position="170"/>
        <end position="189"/>
    </location>
</feature>
<name>A0A926VE93_9CYAN</name>
<dbReference type="AlphaFoldDB" id="A0A926VE93"/>
<sequence>MFNKTTNSRERLQWIDRTKGLAILAILFFHFFQNYPEQINIVSMLNRNGARLGYAAVDIFFVMAGFNTSYVLASLIQNGEKINWIAWLKKRLFRLYPTYFLAVLSTICISILFNQFHIKNPLNFALSAVGLAGYKFQAINQGFWFFTVILEAYLLTPLIFYVCRNKPNRILGLGILIGLLTKLACLAVGHKSEFYLFLLQNNFIGSYFFQLCLGLYWGFIYASNKSFRRTDINISTIVFIVALILYIWMAIKHINIVYMLGFDIAFTPFFFVMLSLILNKDNHNRWLNYGLSILSIMGIYSYQIYLIHQPLYITLLYYLNKRIQIAQYPKLLVCLIITAVVLIAYIRAFVLIEKVMIRKITGTAAKQS</sequence>
<dbReference type="Proteomes" id="UP000641646">
    <property type="component" value="Unassembled WGS sequence"/>
</dbReference>
<feature type="transmembrane region" description="Helical" evidence="1">
    <location>
        <begin position="195"/>
        <end position="220"/>
    </location>
</feature>
<reference evidence="3" key="1">
    <citation type="journal article" date="2015" name="ISME J.">
        <title>Draft Genome Sequence of Streptomyces incarnatus NRRL8089, which Produces the Nucleoside Antibiotic Sinefungin.</title>
        <authorList>
            <person name="Oshima K."/>
            <person name="Hattori M."/>
            <person name="Shimizu H."/>
            <person name="Fukuda K."/>
            <person name="Nemoto M."/>
            <person name="Inagaki K."/>
            <person name="Tamura T."/>
        </authorList>
    </citation>
    <scope>NUCLEOTIDE SEQUENCE</scope>
    <source>
        <strain evidence="3">FACHB-1375</strain>
    </source>
</reference>
<evidence type="ECO:0000256" key="1">
    <source>
        <dbReference type="SAM" id="Phobius"/>
    </source>
</evidence>
<dbReference type="PANTHER" id="PTHR23028:SF53">
    <property type="entry name" value="ACYL_TRANSF_3 DOMAIN-CONTAINING PROTEIN"/>
    <property type="match status" value="1"/>
</dbReference>
<keyword evidence="1" id="KW-0812">Transmembrane</keyword>
<protein>
    <submittedName>
        <fullName evidence="3">Acyltransferase</fullName>
    </submittedName>
</protein>
<dbReference type="InterPro" id="IPR050879">
    <property type="entry name" value="Acyltransferase_3"/>
</dbReference>
<dbReference type="EMBL" id="JACJPW010000013">
    <property type="protein sequence ID" value="MBD2180869.1"/>
    <property type="molecule type" value="Genomic_DNA"/>
</dbReference>
<dbReference type="PANTHER" id="PTHR23028">
    <property type="entry name" value="ACETYLTRANSFERASE"/>
    <property type="match status" value="1"/>
</dbReference>
<evidence type="ECO:0000259" key="2">
    <source>
        <dbReference type="Pfam" id="PF01757"/>
    </source>
</evidence>
<feature type="transmembrane region" description="Helical" evidence="1">
    <location>
        <begin position="143"/>
        <end position="163"/>
    </location>
</feature>
<evidence type="ECO:0000313" key="4">
    <source>
        <dbReference type="Proteomes" id="UP000641646"/>
    </source>
</evidence>
<dbReference type="GO" id="GO:0016020">
    <property type="term" value="C:membrane"/>
    <property type="evidence" value="ECO:0007669"/>
    <property type="project" value="TreeGrafter"/>
</dbReference>
<keyword evidence="4" id="KW-1185">Reference proteome</keyword>
<keyword evidence="1" id="KW-1133">Transmembrane helix</keyword>
<feature type="transmembrane region" description="Helical" evidence="1">
    <location>
        <begin position="52"/>
        <end position="73"/>
    </location>
</feature>
<proteinExistence type="predicted"/>
<evidence type="ECO:0000313" key="3">
    <source>
        <dbReference type="EMBL" id="MBD2180869.1"/>
    </source>
</evidence>
<accession>A0A926VE93</accession>
<reference evidence="3" key="2">
    <citation type="submission" date="2020-08" db="EMBL/GenBank/DDBJ databases">
        <authorList>
            <person name="Chen M."/>
            <person name="Teng W."/>
            <person name="Zhao L."/>
            <person name="Hu C."/>
            <person name="Zhou Y."/>
            <person name="Han B."/>
            <person name="Song L."/>
            <person name="Shu W."/>
        </authorList>
    </citation>
    <scope>NUCLEOTIDE SEQUENCE</scope>
    <source>
        <strain evidence="3">FACHB-1375</strain>
    </source>
</reference>
<feature type="transmembrane region" description="Helical" evidence="1">
    <location>
        <begin position="232"/>
        <end position="251"/>
    </location>
</feature>
<feature type="transmembrane region" description="Helical" evidence="1">
    <location>
        <begin position="12"/>
        <end position="32"/>
    </location>
</feature>
<keyword evidence="3" id="KW-0808">Transferase</keyword>
<feature type="domain" description="Acyltransferase 3" evidence="2">
    <location>
        <begin position="13"/>
        <end position="344"/>
    </location>
</feature>
<feature type="transmembrane region" description="Helical" evidence="1">
    <location>
        <begin position="257"/>
        <end position="279"/>
    </location>
</feature>
<gene>
    <name evidence="3" type="ORF">H6G03_07095</name>
</gene>
<keyword evidence="3" id="KW-0012">Acyltransferase</keyword>
<dbReference type="GO" id="GO:0016747">
    <property type="term" value="F:acyltransferase activity, transferring groups other than amino-acyl groups"/>
    <property type="evidence" value="ECO:0007669"/>
    <property type="project" value="InterPro"/>
</dbReference>
<dbReference type="RefSeq" id="WP_190463516.1">
    <property type="nucleotide sequence ID" value="NZ_JACJPW010000013.1"/>
</dbReference>
<dbReference type="Pfam" id="PF01757">
    <property type="entry name" value="Acyl_transf_3"/>
    <property type="match status" value="1"/>
</dbReference>
<dbReference type="InterPro" id="IPR002656">
    <property type="entry name" value="Acyl_transf_3_dom"/>
</dbReference>